<sequence length="120" mass="12132">MYDSASYSAETPFAPSQILAGGSYTTRVVTIISGQNLEAGAVLGKITASSKYNLSLSAAADGSETPDLILLQDADASGGDIEALALETGQVNADALTVGTGHTIASIREGLRGKGITIDD</sequence>
<protein>
    <submittedName>
        <fullName evidence="1">Head decoration protein</fullName>
    </submittedName>
</protein>
<accession>A0ABT2I136</accession>
<reference evidence="1" key="1">
    <citation type="submission" date="2022-09" db="EMBL/GenBank/DDBJ databases">
        <title>Novosphingobium sp. Nov., a polycyclic aromatic hydrocarbon-degrading bacterium isolated form mangrove sediments in HongKong.</title>
        <authorList>
            <person name="Hu Z."/>
        </authorList>
    </citation>
    <scope>NUCLEOTIDE SEQUENCE</scope>
    <source>
        <strain evidence="1">HK4-1</strain>
    </source>
</reference>
<keyword evidence="2" id="KW-1185">Reference proteome</keyword>
<evidence type="ECO:0000313" key="2">
    <source>
        <dbReference type="Proteomes" id="UP001165583"/>
    </source>
</evidence>
<dbReference type="EMBL" id="JANZXA010000001">
    <property type="protein sequence ID" value="MCT2398521.1"/>
    <property type="molecule type" value="Genomic_DNA"/>
</dbReference>
<gene>
    <name evidence="1" type="ORF">NZK81_03065</name>
</gene>
<dbReference type="Proteomes" id="UP001165583">
    <property type="component" value="Unassembled WGS sequence"/>
</dbReference>
<proteinExistence type="predicted"/>
<organism evidence="1 2">
    <name type="scientific">Novosphingobium mangrovi</name>
    <name type="common">ex Huang et al. 2023</name>
    <dbReference type="NCBI Taxonomy" id="2976432"/>
    <lineage>
        <taxon>Bacteria</taxon>
        <taxon>Pseudomonadati</taxon>
        <taxon>Pseudomonadota</taxon>
        <taxon>Alphaproteobacteria</taxon>
        <taxon>Sphingomonadales</taxon>
        <taxon>Sphingomonadaceae</taxon>
        <taxon>Novosphingobium</taxon>
    </lineage>
</organism>
<dbReference type="RefSeq" id="WP_260043689.1">
    <property type="nucleotide sequence ID" value="NZ_JANZXA010000001.1"/>
</dbReference>
<dbReference type="InterPro" id="IPR004195">
    <property type="entry name" value="Head_decoration_D"/>
</dbReference>
<dbReference type="Pfam" id="PF02924">
    <property type="entry name" value="HDPD"/>
    <property type="match status" value="1"/>
</dbReference>
<evidence type="ECO:0000313" key="1">
    <source>
        <dbReference type="EMBL" id="MCT2398521.1"/>
    </source>
</evidence>
<name>A0ABT2I136_9SPHN</name>
<comment type="caution">
    <text evidence="1">The sequence shown here is derived from an EMBL/GenBank/DDBJ whole genome shotgun (WGS) entry which is preliminary data.</text>
</comment>